<dbReference type="GO" id="GO:0004856">
    <property type="term" value="F:D-xylulokinase activity"/>
    <property type="evidence" value="ECO:0007669"/>
    <property type="project" value="UniProtKB-UniRule"/>
</dbReference>
<keyword evidence="2 8" id="KW-0859">Xylose metabolism</keyword>
<evidence type="ECO:0000256" key="5">
    <source>
        <dbReference type="ARBA" id="ARBA00022777"/>
    </source>
</evidence>
<keyword evidence="5 8" id="KW-0418">Kinase</keyword>
<dbReference type="GO" id="GO:0005998">
    <property type="term" value="P:xylulose catabolic process"/>
    <property type="evidence" value="ECO:0007669"/>
    <property type="project" value="UniProtKB-UniRule"/>
</dbReference>
<evidence type="ECO:0000256" key="7">
    <source>
        <dbReference type="ARBA" id="ARBA00023277"/>
    </source>
</evidence>
<dbReference type="EC" id="2.7.1.17" evidence="8 10"/>
<evidence type="ECO:0000259" key="12">
    <source>
        <dbReference type="Pfam" id="PF02782"/>
    </source>
</evidence>
<dbReference type="CDD" id="cd07808">
    <property type="entry name" value="ASKHA_NBD_FGGY_EcXK-like"/>
    <property type="match status" value="1"/>
</dbReference>
<protein>
    <recommendedName>
        <fullName evidence="8 10">Xylulose kinase</fullName>
        <shortName evidence="8 10">Xylulokinase</shortName>
        <ecNumber evidence="8 10">2.7.1.17</ecNumber>
    </recommendedName>
</protein>
<evidence type="ECO:0000256" key="1">
    <source>
        <dbReference type="ARBA" id="ARBA00009156"/>
    </source>
</evidence>
<dbReference type="EMBL" id="CP036343">
    <property type="protein sequence ID" value="QDT93378.1"/>
    <property type="molecule type" value="Genomic_DNA"/>
</dbReference>
<dbReference type="Proteomes" id="UP000316855">
    <property type="component" value="Chromosome"/>
</dbReference>
<proteinExistence type="inferred from homology"/>
<keyword evidence="4 8" id="KW-0547">Nucleotide-binding</keyword>
<feature type="active site" description="Proton acceptor" evidence="8">
    <location>
        <position position="241"/>
    </location>
</feature>
<name>A0A517VK35_9PLAN</name>
<dbReference type="InterPro" id="IPR050406">
    <property type="entry name" value="FGGY_Carb_Kinase"/>
</dbReference>
<dbReference type="HAMAP" id="MF_02220">
    <property type="entry name" value="XylB"/>
    <property type="match status" value="1"/>
</dbReference>
<organism evidence="13 14">
    <name type="scientific">Gimesia algae</name>
    <dbReference type="NCBI Taxonomy" id="2527971"/>
    <lineage>
        <taxon>Bacteria</taxon>
        <taxon>Pseudomonadati</taxon>
        <taxon>Planctomycetota</taxon>
        <taxon>Planctomycetia</taxon>
        <taxon>Planctomycetales</taxon>
        <taxon>Planctomycetaceae</taxon>
        <taxon>Gimesia</taxon>
    </lineage>
</organism>
<dbReference type="PANTHER" id="PTHR43095">
    <property type="entry name" value="SUGAR KINASE"/>
    <property type="match status" value="1"/>
</dbReference>
<evidence type="ECO:0000256" key="8">
    <source>
        <dbReference type="HAMAP-Rule" id="MF_02220"/>
    </source>
</evidence>
<feature type="domain" description="Carbohydrate kinase FGGY C-terminal" evidence="12">
    <location>
        <begin position="259"/>
        <end position="452"/>
    </location>
</feature>
<reference evidence="13 14" key="1">
    <citation type="submission" date="2019-02" db="EMBL/GenBank/DDBJ databases">
        <title>Deep-cultivation of Planctomycetes and their phenomic and genomic characterization uncovers novel biology.</title>
        <authorList>
            <person name="Wiegand S."/>
            <person name="Jogler M."/>
            <person name="Boedeker C."/>
            <person name="Pinto D."/>
            <person name="Vollmers J."/>
            <person name="Rivas-Marin E."/>
            <person name="Kohn T."/>
            <person name="Peeters S.H."/>
            <person name="Heuer A."/>
            <person name="Rast P."/>
            <person name="Oberbeckmann S."/>
            <person name="Bunk B."/>
            <person name="Jeske O."/>
            <person name="Meyerdierks A."/>
            <person name="Storesund J.E."/>
            <person name="Kallscheuer N."/>
            <person name="Luecker S."/>
            <person name="Lage O.M."/>
            <person name="Pohl T."/>
            <person name="Merkel B.J."/>
            <person name="Hornburger P."/>
            <person name="Mueller R.-W."/>
            <person name="Bruemmer F."/>
            <person name="Labrenz M."/>
            <person name="Spormann A.M."/>
            <person name="Op den Camp H."/>
            <person name="Overmann J."/>
            <person name="Amann R."/>
            <person name="Jetten M.S.M."/>
            <person name="Mascher T."/>
            <person name="Medema M.H."/>
            <person name="Devos D.P."/>
            <person name="Kaster A.-K."/>
            <person name="Ovreas L."/>
            <person name="Rohde M."/>
            <person name="Galperin M.Y."/>
            <person name="Jogler C."/>
        </authorList>
    </citation>
    <scope>NUCLEOTIDE SEQUENCE [LARGE SCALE GENOMIC DNA]</scope>
    <source>
        <strain evidence="13 14">Pan161</strain>
    </source>
</reference>
<feature type="site" description="Important for activity" evidence="8">
    <location>
        <position position="8"/>
    </location>
</feature>
<dbReference type="NCBIfam" id="TIGR01312">
    <property type="entry name" value="XylB"/>
    <property type="match status" value="1"/>
</dbReference>
<dbReference type="InterPro" id="IPR018485">
    <property type="entry name" value="FGGY_C"/>
</dbReference>
<dbReference type="Pfam" id="PF02782">
    <property type="entry name" value="FGGY_C"/>
    <property type="match status" value="1"/>
</dbReference>
<feature type="domain" description="Carbohydrate kinase FGGY N-terminal" evidence="11">
    <location>
        <begin position="4"/>
        <end position="248"/>
    </location>
</feature>
<evidence type="ECO:0000259" key="11">
    <source>
        <dbReference type="Pfam" id="PF00370"/>
    </source>
</evidence>
<keyword evidence="3 8" id="KW-0808">Transferase</keyword>
<dbReference type="InterPro" id="IPR006000">
    <property type="entry name" value="Xylulokinase"/>
</dbReference>
<dbReference type="GO" id="GO:0042732">
    <property type="term" value="P:D-xylose metabolic process"/>
    <property type="evidence" value="ECO:0007669"/>
    <property type="project" value="UniProtKB-KW"/>
</dbReference>
<dbReference type="InterPro" id="IPR018484">
    <property type="entry name" value="FGGY_N"/>
</dbReference>
<evidence type="ECO:0000256" key="6">
    <source>
        <dbReference type="ARBA" id="ARBA00022840"/>
    </source>
</evidence>
<dbReference type="GO" id="GO:0005524">
    <property type="term" value="F:ATP binding"/>
    <property type="evidence" value="ECO:0007669"/>
    <property type="project" value="UniProtKB-UniRule"/>
</dbReference>
<evidence type="ECO:0000256" key="2">
    <source>
        <dbReference type="ARBA" id="ARBA00022629"/>
    </source>
</evidence>
<comment type="catalytic activity">
    <reaction evidence="8 10">
        <text>D-xylulose + ATP = D-xylulose 5-phosphate + ADP + H(+)</text>
        <dbReference type="Rhea" id="RHEA:10964"/>
        <dbReference type="ChEBI" id="CHEBI:15378"/>
        <dbReference type="ChEBI" id="CHEBI:17140"/>
        <dbReference type="ChEBI" id="CHEBI:30616"/>
        <dbReference type="ChEBI" id="CHEBI:57737"/>
        <dbReference type="ChEBI" id="CHEBI:456216"/>
        <dbReference type="EC" id="2.7.1.17"/>
    </reaction>
</comment>
<feature type="binding site" evidence="8">
    <location>
        <begin position="81"/>
        <end position="82"/>
    </location>
    <ligand>
        <name>substrate</name>
    </ligand>
</feature>
<dbReference type="OrthoDB" id="9805576at2"/>
<evidence type="ECO:0000256" key="10">
    <source>
        <dbReference type="RuleBase" id="RU364073"/>
    </source>
</evidence>
<dbReference type="AlphaFoldDB" id="A0A517VK35"/>
<accession>A0A517VK35</accession>
<dbReference type="InterPro" id="IPR043129">
    <property type="entry name" value="ATPase_NBD"/>
</dbReference>
<sequence>MAVFLGVDVGTSGTKTLAMQEDGTILSSATVEYPLYSPHPGWSEQDPEDWWQATIKSVRKVLKTGNIKPADVKGIGLSGQMHGSVFLNKKHEVIRPALLWNDQRTAAECAEIEQRAGGRKKLIGMVANPALTGFTAPKILWLRNHEPKNFGKTVQVLLPKDYIRFRLTGEFATEVSDASGTLLLNVKQRKWSRSLLSKLELDESLLPEVYESEDVSGHVTAESARLLGLTAGVAVVGGGGDQAAGAIGNGIVKRGVISATMGTSGVVFAHSDEVQIDPEGRVHTFCHAVRDKWHVMGVVLSAGGSLQWYRDQLCEQQVAVAKKQKVDPYQLITAQAAEAPAGSEGLFFLPYLTGERTPHADPYARAAWIGLSLRHGRSHLSRAVIEGATYAMRDSLEIIKELNIPVREIRLSGGGARSPFWRQIQADIYGQKVVTINAEEGPAYGVALLAAAGTGAYKDVVEACSATIRVQESASVNSKDKNVYNQAFPLYQKLYSSLKSDFLQICRLLD</sequence>
<dbReference type="Gene3D" id="3.30.420.40">
    <property type="match status" value="2"/>
</dbReference>
<evidence type="ECO:0000256" key="3">
    <source>
        <dbReference type="ARBA" id="ARBA00022679"/>
    </source>
</evidence>
<dbReference type="PROSITE" id="PS00933">
    <property type="entry name" value="FGGY_KINASES_1"/>
    <property type="match status" value="1"/>
</dbReference>
<gene>
    <name evidence="8 10 13" type="primary">xylB</name>
    <name evidence="13" type="ORF">Pan161_50570</name>
</gene>
<dbReference type="PANTHER" id="PTHR43095:SF5">
    <property type="entry name" value="XYLULOSE KINASE"/>
    <property type="match status" value="1"/>
</dbReference>
<dbReference type="KEGG" id="gax:Pan161_50570"/>
<dbReference type="InterPro" id="IPR000577">
    <property type="entry name" value="Carb_kinase_FGGY"/>
</dbReference>
<dbReference type="PIRSF" id="PIRSF000538">
    <property type="entry name" value="GlpK"/>
    <property type="match status" value="1"/>
</dbReference>
<evidence type="ECO:0000313" key="13">
    <source>
        <dbReference type="EMBL" id="QDT93378.1"/>
    </source>
</evidence>
<keyword evidence="14" id="KW-1185">Reference proteome</keyword>
<keyword evidence="6 8" id="KW-0067">ATP-binding</keyword>
<dbReference type="PROSITE" id="PS00445">
    <property type="entry name" value="FGGY_KINASES_2"/>
    <property type="match status" value="1"/>
</dbReference>
<comment type="function">
    <text evidence="8">Catalyzes the phosphorylation of D-xylulose to D-xylulose 5-phosphate.</text>
</comment>
<evidence type="ECO:0000256" key="4">
    <source>
        <dbReference type="ARBA" id="ARBA00022741"/>
    </source>
</evidence>
<evidence type="ECO:0000313" key="14">
    <source>
        <dbReference type="Proteomes" id="UP000316855"/>
    </source>
</evidence>
<dbReference type="Pfam" id="PF00370">
    <property type="entry name" value="FGGY_N"/>
    <property type="match status" value="1"/>
</dbReference>
<dbReference type="InterPro" id="IPR018483">
    <property type="entry name" value="Carb_kinase_FGGY_CS"/>
</dbReference>
<comment type="similarity">
    <text evidence="1 8 9">Belongs to the FGGY kinase family.</text>
</comment>
<dbReference type="RefSeq" id="WP_145231355.1">
    <property type="nucleotide sequence ID" value="NZ_CP036343.1"/>
</dbReference>
<evidence type="ECO:0000256" key="9">
    <source>
        <dbReference type="RuleBase" id="RU003733"/>
    </source>
</evidence>
<keyword evidence="7 8" id="KW-0119">Carbohydrate metabolism</keyword>
<dbReference type="SUPFAM" id="SSF53067">
    <property type="entry name" value="Actin-like ATPase domain"/>
    <property type="match status" value="2"/>
</dbReference>